<keyword evidence="4" id="KW-0288">FMN</keyword>
<evidence type="ECO:0000313" key="8">
    <source>
        <dbReference type="EMBL" id="QOP42422.1"/>
    </source>
</evidence>
<dbReference type="InterPro" id="IPR033878">
    <property type="entry name" value="NfsB-like"/>
</dbReference>
<keyword evidence="3" id="KW-0285">Flavoprotein</keyword>
<gene>
    <name evidence="8" type="ORF">FJR03_11395</name>
</gene>
<feature type="domain" description="Nitroreductase" evidence="7">
    <location>
        <begin position="11"/>
        <end position="186"/>
    </location>
</feature>
<dbReference type="Gene3D" id="3.40.109.10">
    <property type="entry name" value="NADH Oxidase"/>
    <property type="match status" value="1"/>
</dbReference>
<keyword evidence="5" id="KW-0521">NADP</keyword>
<dbReference type="Proteomes" id="UP000593910">
    <property type="component" value="Chromosome"/>
</dbReference>
<evidence type="ECO:0000256" key="6">
    <source>
        <dbReference type="ARBA" id="ARBA00023002"/>
    </source>
</evidence>
<dbReference type="GO" id="GO:0016491">
    <property type="term" value="F:oxidoreductase activity"/>
    <property type="evidence" value="ECO:0007669"/>
    <property type="project" value="UniProtKB-KW"/>
</dbReference>
<keyword evidence="6" id="KW-0560">Oxidoreductase</keyword>
<comment type="similarity">
    <text evidence="2">Belongs to the nitroreductase family.</text>
</comment>
<dbReference type="Pfam" id="PF00881">
    <property type="entry name" value="Nitroreductase"/>
    <property type="match status" value="1"/>
</dbReference>
<accession>A0A7M1B182</accession>
<proteinExistence type="inferred from homology"/>
<keyword evidence="9" id="KW-1185">Reference proteome</keyword>
<organism evidence="8 9">
    <name type="scientific">Sulfurimonas marina</name>
    <dbReference type="NCBI Taxonomy" id="2590551"/>
    <lineage>
        <taxon>Bacteria</taxon>
        <taxon>Pseudomonadati</taxon>
        <taxon>Campylobacterota</taxon>
        <taxon>Epsilonproteobacteria</taxon>
        <taxon>Campylobacterales</taxon>
        <taxon>Sulfurimonadaceae</taxon>
        <taxon>Sulfurimonas</taxon>
    </lineage>
</organism>
<name>A0A7M1B182_9BACT</name>
<comment type="cofactor">
    <cofactor evidence="1">
        <name>FMN</name>
        <dbReference type="ChEBI" id="CHEBI:58210"/>
    </cofactor>
</comment>
<reference evidence="8 9" key="1">
    <citation type="submission" date="2019-06" db="EMBL/GenBank/DDBJ databases">
        <title>Sulfurimonas gotlandica sp. nov., a chemoautotrophic and psychrotolerant epsilonproteobacterium isolated from a pelagic redoxcline, and an emended description of the genus Sulfurimonas.</title>
        <authorList>
            <person name="Wang S."/>
            <person name="Jiang L."/>
            <person name="Shao Z."/>
        </authorList>
    </citation>
    <scope>NUCLEOTIDE SEQUENCE [LARGE SCALE GENOMIC DNA]</scope>
    <source>
        <strain evidence="8 9">B2</strain>
    </source>
</reference>
<dbReference type="KEGG" id="smax:FJR03_11395"/>
<dbReference type="AlphaFoldDB" id="A0A7M1B182"/>
<evidence type="ECO:0000259" key="7">
    <source>
        <dbReference type="Pfam" id="PF00881"/>
    </source>
</evidence>
<evidence type="ECO:0000256" key="3">
    <source>
        <dbReference type="ARBA" id="ARBA00022630"/>
    </source>
</evidence>
<protein>
    <submittedName>
        <fullName evidence="8">NAD(P)H-dependent oxidoreductase</fullName>
    </submittedName>
</protein>
<dbReference type="InterPro" id="IPR029479">
    <property type="entry name" value="Nitroreductase"/>
</dbReference>
<dbReference type="PANTHER" id="PTHR43673">
    <property type="entry name" value="NAD(P)H NITROREDUCTASE YDGI-RELATED"/>
    <property type="match status" value="1"/>
</dbReference>
<evidence type="ECO:0000313" key="9">
    <source>
        <dbReference type="Proteomes" id="UP000593910"/>
    </source>
</evidence>
<evidence type="ECO:0000256" key="5">
    <source>
        <dbReference type="ARBA" id="ARBA00022857"/>
    </source>
</evidence>
<sequence>MKETLLEAYNFRHACKLFDHTKKITDEDFNFILETARLSPTSFGMEGVRLTVITNDDLKKELKPFCWNQNQIDSCSHLVVFKTKTKELKPYSEWTKAKFAERGLPQEAQDKYMEVYANFHKSLKSDDIYEWGTRQAYILFSSIITSAALLKIDSCPIEGFEKENLEKVLKINADEEEVSLVCAFGYREHEQPTKHRLPLEEICEYIK</sequence>
<evidence type="ECO:0000256" key="4">
    <source>
        <dbReference type="ARBA" id="ARBA00022643"/>
    </source>
</evidence>
<dbReference type="SUPFAM" id="SSF55469">
    <property type="entry name" value="FMN-dependent nitroreductase-like"/>
    <property type="match status" value="1"/>
</dbReference>
<dbReference type="EMBL" id="CP041165">
    <property type="protein sequence ID" value="QOP42422.1"/>
    <property type="molecule type" value="Genomic_DNA"/>
</dbReference>
<evidence type="ECO:0000256" key="2">
    <source>
        <dbReference type="ARBA" id="ARBA00007118"/>
    </source>
</evidence>
<dbReference type="InterPro" id="IPR000415">
    <property type="entry name" value="Nitroreductase-like"/>
</dbReference>
<dbReference type="PANTHER" id="PTHR43673:SF2">
    <property type="entry name" value="NITROREDUCTASE"/>
    <property type="match status" value="1"/>
</dbReference>
<evidence type="ECO:0000256" key="1">
    <source>
        <dbReference type="ARBA" id="ARBA00001917"/>
    </source>
</evidence>
<dbReference type="CDD" id="cd02149">
    <property type="entry name" value="NfsB-like"/>
    <property type="match status" value="1"/>
</dbReference>